<protein>
    <submittedName>
        <fullName evidence="6">Interferon-induced transmembrane protein</fullName>
    </submittedName>
</protein>
<evidence type="ECO:0000313" key="6">
    <source>
        <dbReference type="EMBL" id="CVK15585.1"/>
    </source>
</evidence>
<dbReference type="PANTHER" id="PTHR14948:SF25">
    <property type="entry name" value="DUF4190 DOMAIN-CONTAINING PROTEIN"/>
    <property type="match status" value="1"/>
</dbReference>
<evidence type="ECO:0000256" key="5">
    <source>
        <dbReference type="SAM" id="Phobius"/>
    </source>
</evidence>
<dbReference type="OrthoDB" id="1452354at2"/>
<dbReference type="PANTHER" id="PTHR14948">
    <property type="entry name" value="NG5"/>
    <property type="match status" value="1"/>
</dbReference>
<accession>A0A0X3ANF8</accession>
<evidence type="ECO:0000256" key="3">
    <source>
        <dbReference type="ARBA" id="ARBA00022989"/>
    </source>
</evidence>
<gene>
    <name evidence="6" type="ORF">Ga0061079_102131</name>
</gene>
<feature type="transmembrane region" description="Helical" evidence="5">
    <location>
        <begin position="65"/>
        <end position="94"/>
    </location>
</feature>
<keyword evidence="4 5" id="KW-0472">Membrane</keyword>
<keyword evidence="3 5" id="KW-1133">Transmembrane helix</keyword>
<feature type="transmembrane region" description="Helical" evidence="5">
    <location>
        <begin position="22"/>
        <end position="44"/>
    </location>
</feature>
<comment type="subcellular location">
    <subcellularLocation>
        <location evidence="1">Membrane</location>
    </subcellularLocation>
</comment>
<dbReference type="RefSeq" id="WP_055424814.1">
    <property type="nucleotide sequence ID" value="NZ_FCOR01000002.1"/>
</dbReference>
<evidence type="ECO:0000256" key="2">
    <source>
        <dbReference type="ARBA" id="ARBA00022692"/>
    </source>
</evidence>
<dbReference type="AlphaFoldDB" id="A0A0X3ANF8"/>
<evidence type="ECO:0000256" key="1">
    <source>
        <dbReference type="ARBA" id="ARBA00004370"/>
    </source>
</evidence>
<dbReference type="EMBL" id="FCOR01000002">
    <property type="protein sequence ID" value="CVK15585.1"/>
    <property type="molecule type" value="Genomic_DNA"/>
</dbReference>
<dbReference type="InterPro" id="IPR051423">
    <property type="entry name" value="CD225/Dispanin"/>
</dbReference>
<dbReference type="GO" id="GO:0016020">
    <property type="term" value="C:membrane"/>
    <property type="evidence" value="ECO:0007669"/>
    <property type="project" value="UniProtKB-SubCell"/>
</dbReference>
<sequence length="100" mass="11600">MSKEIIDQENEQILKDKVPDNYLAFAIICTVACFAPVGIFALFYSLRVNQYWEQKMYAKARRCSFITRIICVWTIIAGVVFWLGILSGAIYNIFGQKFHH</sequence>
<dbReference type="STRING" id="1586267.GCA_001418685_00410"/>
<organism evidence="6 7">
    <name type="scientific">Apibacter mensalis</name>
    <dbReference type="NCBI Taxonomy" id="1586267"/>
    <lineage>
        <taxon>Bacteria</taxon>
        <taxon>Pseudomonadati</taxon>
        <taxon>Bacteroidota</taxon>
        <taxon>Flavobacteriia</taxon>
        <taxon>Flavobacteriales</taxon>
        <taxon>Weeksellaceae</taxon>
        <taxon>Apibacter</taxon>
    </lineage>
</organism>
<proteinExistence type="predicted"/>
<name>A0A0X3ANF8_9FLAO</name>
<reference evidence="6 7" key="1">
    <citation type="submission" date="2016-01" db="EMBL/GenBank/DDBJ databases">
        <authorList>
            <person name="McClelland M."/>
            <person name="Jain A."/>
            <person name="Saraogi P."/>
            <person name="Mendelson R."/>
            <person name="Westerman R."/>
            <person name="SanMiguel P."/>
            <person name="Csonka L."/>
        </authorList>
    </citation>
    <scope>NUCLEOTIDE SEQUENCE [LARGE SCALE GENOMIC DNA]</scope>
    <source>
        <strain evidence="6 7">R-53146</strain>
    </source>
</reference>
<keyword evidence="2 5" id="KW-0812">Transmembrane</keyword>
<evidence type="ECO:0000256" key="4">
    <source>
        <dbReference type="ARBA" id="ARBA00023136"/>
    </source>
</evidence>
<dbReference type="Proteomes" id="UP000182761">
    <property type="component" value="Unassembled WGS sequence"/>
</dbReference>
<keyword evidence="7" id="KW-1185">Reference proteome</keyword>
<dbReference type="Pfam" id="PF04505">
    <property type="entry name" value="CD225"/>
    <property type="match status" value="1"/>
</dbReference>
<dbReference type="InterPro" id="IPR007593">
    <property type="entry name" value="CD225/Dispanin_fam"/>
</dbReference>
<evidence type="ECO:0000313" key="7">
    <source>
        <dbReference type="Proteomes" id="UP000182761"/>
    </source>
</evidence>